<evidence type="ECO:0000313" key="2">
    <source>
        <dbReference type="Proteomes" id="UP000190675"/>
    </source>
</evidence>
<gene>
    <name evidence="1" type="ORF">SAMN05444169_5509</name>
</gene>
<dbReference type="Proteomes" id="UP000190675">
    <property type="component" value="Chromosome I"/>
</dbReference>
<evidence type="ECO:0000313" key="1">
    <source>
        <dbReference type="EMBL" id="SHH05915.1"/>
    </source>
</evidence>
<accession>A0A1M5PVL4</accession>
<proteinExistence type="predicted"/>
<name>A0A1M5PVL4_9BRAD</name>
<dbReference type="RefSeq" id="WP_079568644.1">
    <property type="nucleotide sequence ID" value="NZ_LT670818.1"/>
</dbReference>
<protein>
    <submittedName>
        <fullName evidence="1">Uncharacterized protein</fullName>
    </submittedName>
</protein>
<dbReference type="AlphaFoldDB" id="A0A1M5PVL4"/>
<organism evidence="1 2">
    <name type="scientific">Bradyrhizobium erythrophlei</name>
    <dbReference type="NCBI Taxonomy" id="1437360"/>
    <lineage>
        <taxon>Bacteria</taxon>
        <taxon>Pseudomonadati</taxon>
        <taxon>Pseudomonadota</taxon>
        <taxon>Alphaproteobacteria</taxon>
        <taxon>Hyphomicrobiales</taxon>
        <taxon>Nitrobacteraceae</taxon>
        <taxon>Bradyrhizobium</taxon>
    </lineage>
</organism>
<dbReference type="EMBL" id="LT670818">
    <property type="protein sequence ID" value="SHH05915.1"/>
    <property type="molecule type" value="Genomic_DNA"/>
</dbReference>
<dbReference type="OrthoDB" id="8244329at2"/>
<sequence length="193" mass="21495">MSIIYYKNPAIGFWTQPLPAGGCAYTLTTMLGEYLREAERTYGQRNMEWTILGIEFSGTIPHVWFPNNENLVSVMLTESAALEPNRALFQLSHEVVHLLEPCRITPTTVFEEGLATLFAHEMSTKHGLGKISDGSYLSAEKALKEFLAICPDGVQRIRQTSENFVNLSDGDILRACPNVPAALAKTLSEKFVR</sequence>
<reference evidence="1 2" key="1">
    <citation type="submission" date="2016-11" db="EMBL/GenBank/DDBJ databases">
        <authorList>
            <person name="Jaros S."/>
            <person name="Januszkiewicz K."/>
            <person name="Wedrychowicz H."/>
        </authorList>
    </citation>
    <scope>NUCLEOTIDE SEQUENCE [LARGE SCALE GENOMIC DNA]</scope>
    <source>
        <strain evidence="1 2">GAS242</strain>
    </source>
</reference>